<evidence type="ECO:0000313" key="9">
    <source>
        <dbReference type="Proteomes" id="UP000008983"/>
    </source>
</evidence>
<dbReference type="eggNOG" id="KOG2388">
    <property type="taxonomic scope" value="Eukaryota"/>
</dbReference>
<dbReference type="SUPFAM" id="SSF53448">
    <property type="entry name" value="Nucleotide-diphospho-sugar transferases"/>
    <property type="match status" value="1"/>
</dbReference>
<gene>
    <name evidence="8" type="ORF">IMG5_175820</name>
</gene>
<comment type="cofactor">
    <cofactor evidence="1">
        <name>Mn(2+)</name>
        <dbReference type="ChEBI" id="CHEBI:29035"/>
    </cofactor>
</comment>
<dbReference type="AlphaFoldDB" id="G0R280"/>
<name>G0R280_ICHMU</name>
<dbReference type="OrthoDB" id="532420at2759"/>
<evidence type="ECO:0000256" key="6">
    <source>
        <dbReference type="ARBA" id="ARBA00039080"/>
    </source>
</evidence>
<dbReference type="GO" id="GO:0051748">
    <property type="term" value="F:UTP-monosaccharide-1-phosphate uridylyltransferase activity"/>
    <property type="evidence" value="ECO:0007669"/>
    <property type="project" value="UniProtKB-EC"/>
</dbReference>
<dbReference type="EMBL" id="GL984246">
    <property type="protein sequence ID" value="EGR28427.1"/>
    <property type="molecule type" value="Genomic_DNA"/>
</dbReference>
<dbReference type="Proteomes" id="UP000008983">
    <property type="component" value="Unassembled WGS sequence"/>
</dbReference>
<dbReference type="STRING" id="857967.G0R280"/>
<comment type="cofactor">
    <cofactor evidence="2">
        <name>Mg(2+)</name>
        <dbReference type="ChEBI" id="CHEBI:18420"/>
    </cofactor>
</comment>
<dbReference type="PANTHER" id="PTHR11952">
    <property type="entry name" value="UDP- GLUCOSE PYROPHOSPHORYLASE"/>
    <property type="match status" value="1"/>
</dbReference>
<evidence type="ECO:0000256" key="4">
    <source>
        <dbReference type="ARBA" id="ARBA00022695"/>
    </source>
</evidence>
<organism evidence="8 9">
    <name type="scientific">Ichthyophthirius multifiliis</name>
    <name type="common">White spot disease agent</name>
    <name type="synonym">Ich</name>
    <dbReference type="NCBI Taxonomy" id="5932"/>
    <lineage>
        <taxon>Eukaryota</taxon>
        <taxon>Sar</taxon>
        <taxon>Alveolata</taxon>
        <taxon>Ciliophora</taxon>
        <taxon>Intramacronucleata</taxon>
        <taxon>Oligohymenophorea</taxon>
        <taxon>Hymenostomatida</taxon>
        <taxon>Ophryoglenina</taxon>
        <taxon>Ichthyophthirius</taxon>
    </lineage>
</organism>
<evidence type="ECO:0000256" key="7">
    <source>
        <dbReference type="ARBA" id="ARBA00048259"/>
    </source>
</evidence>
<evidence type="ECO:0000256" key="1">
    <source>
        <dbReference type="ARBA" id="ARBA00001936"/>
    </source>
</evidence>
<dbReference type="OMA" id="FAGWPES"/>
<evidence type="ECO:0000256" key="2">
    <source>
        <dbReference type="ARBA" id="ARBA00001946"/>
    </source>
</evidence>
<dbReference type="InterPro" id="IPR039741">
    <property type="entry name" value="UDP-sugar_pyrophosphorylase"/>
</dbReference>
<evidence type="ECO:0000256" key="5">
    <source>
        <dbReference type="ARBA" id="ARBA00038047"/>
    </source>
</evidence>
<dbReference type="GeneID" id="14904506"/>
<dbReference type="Pfam" id="PF01704">
    <property type="entry name" value="UDPGP"/>
    <property type="match status" value="1"/>
</dbReference>
<keyword evidence="4" id="KW-0548">Nucleotidyltransferase</keyword>
<dbReference type="PANTHER" id="PTHR11952:SF9">
    <property type="entry name" value="UDP-SUGAR PYROPHOSPHORYLASE"/>
    <property type="match status" value="1"/>
</dbReference>
<sequence length="444" mass="50756">MILKSIIEVQQFIESIGQSHLLKDFNKYNSQQQQEFIDQINKLNQTYPGGLKEYTERAKKLLKEACENVNPYEGFQPEVPVGQQINFSSFEEVEKYESVGREELRSTGFVLVAGGLGERLGYQGIKIGIPIELTTRQTFLEYYMDFIKAYGNETELAIMTSDDTYKLTIELLEKNNYFNFPKERLTIMKQEKVPAMLDNDARFAQIPNSLLIETKPHGHGDVHTLLHQHKLTEKWLKQGKKWVIFFQDTNPLVFRSLPSVLGVSKSKNLEVNSITVPRKPGEAVGAICKLVGKDNFSLNEYHHTLEKTKGNISEFINPKYADASKTVFKSATRLECMMQDYPKLLDSGDRVGFTQVARNFCFSTCKNDIKTAQQKFIQNMPAECASVLDSFVFDQNSLKNLNELIIDGQFGLPNNCQSKEKYRKFVPIGQDAPQYLQIRGYDVV</sequence>
<dbReference type="EC" id="2.7.7.64" evidence="6"/>
<dbReference type="RefSeq" id="XP_004029663.1">
    <property type="nucleotide sequence ID" value="XM_004029615.1"/>
</dbReference>
<evidence type="ECO:0000256" key="3">
    <source>
        <dbReference type="ARBA" id="ARBA00022679"/>
    </source>
</evidence>
<dbReference type="InParanoid" id="G0R280"/>
<keyword evidence="3" id="KW-0808">Transferase</keyword>
<keyword evidence="9" id="KW-1185">Reference proteome</keyword>
<dbReference type="Gene3D" id="3.90.550.10">
    <property type="entry name" value="Spore Coat Polysaccharide Biosynthesis Protein SpsA, Chain A"/>
    <property type="match status" value="1"/>
</dbReference>
<reference evidence="8 9" key="1">
    <citation type="submission" date="2011-07" db="EMBL/GenBank/DDBJ databases">
        <authorList>
            <person name="Coyne R."/>
            <person name="Brami D."/>
            <person name="Johnson J."/>
            <person name="Hostetler J."/>
            <person name="Hannick L."/>
            <person name="Clark T."/>
            <person name="Cassidy-Hanley D."/>
            <person name="Inman J."/>
        </authorList>
    </citation>
    <scope>NUCLEOTIDE SEQUENCE [LARGE SCALE GENOMIC DNA]</scope>
    <source>
        <strain evidence="8 9">G5</strain>
    </source>
</reference>
<dbReference type="InterPro" id="IPR002618">
    <property type="entry name" value="UDPGP_fam"/>
</dbReference>
<comment type="similarity">
    <text evidence="5">Belongs to the USP family.</text>
</comment>
<comment type="catalytic activity">
    <reaction evidence="7">
        <text>a monosaccharide 1-phosphate + UTP + H(+) = a UDP-monosaccharide + diphosphate</text>
        <dbReference type="Rhea" id="RHEA:13205"/>
        <dbReference type="ChEBI" id="CHEBI:15378"/>
        <dbReference type="ChEBI" id="CHEBI:33019"/>
        <dbReference type="ChEBI" id="CHEBI:46398"/>
        <dbReference type="ChEBI" id="CHEBI:140358"/>
        <dbReference type="ChEBI" id="CHEBI:140359"/>
        <dbReference type="EC" id="2.7.7.64"/>
    </reaction>
</comment>
<dbReference type="InterPro" id="IPR029044">
    <property type="entry name" value="Nucleotide-diphossugar_trans"/>
</dbReference>
<evidence type="ECO:0000313" key="8">
    <source>
        <dbReference type="EMBL" id="EGR28427.1"/>
    </source>
</evidence>
<protein>
    <recommendedName>
        <fullName evidence="6">UTP-monosaccharide-1-phosphate uridylyltransferase</fullName>
        <ecNumber evidence="6">2.7.7.64</ecNumber>
    </recommendedName>
</protein>
<proteinExistence type="inferred from homology"/>
<dbReference type="GO" id="GO:0006048">
    <property type="term" value="P:UDP-N-acetylglucosamine biosynthetic process"/>
    <property type="evidence" value="ECO:0007669"/>
    <property type="project" value="TreeGrafter"/>
</dbReference>
<dbReference type="GO" id="GO:0003977">
    <property type="term" value="F:UDP-N-acetylglucosamine diphosphorylase activity"/>
    <property type="evidence" value="ECO:0007669"/>
    <property type="project" value="TreeGrafter"/>
</dbReference>
<accession>G0R280</accession>